<dbReference type="InterPro" id="IPR019225">
    <property type="entry name" value="DUF2155"/>
</dbReference>
<comment type="caution">
    <text evidence="3">The sequence shown here is derived from an EMBL/GenBank/DDBJ whole genome shotgun (WGS) entry which is preliminary data.</text>
</comment>
<reference evidence="4" key="1">
    <citation type="submission" date="2018-05" db="EMBL/GenBank/DDBJ databases">
        <title>Zavarzinia sp. HR-AS.</title>
        <authorList>
            <person name="Lee Y."/>
            <person name="Jeon C.O."/>
        </authorList>
    </citation>
    <scope>NUCLEOTIDE SEQUENCE [LARGE SCALE GENOMIC DNA]</scope>
    <source>
        <strain evidence="4">DSM 1231</strain>
    </source>
</reference>
<dbReference type="AlphaFoldDB" id="A0A317ECM4"/>
<evidence type="ECO:0000256" key="1">
    <source>
        <dbReference type="SAM" id="MobiDB-lite"/>
    </source>
</evidence>
<feature type="region of interest" description="Disordered" evidence="1">
    <location>
        <begin position="23"/>
        <end position="62"/>
    </location>
</feature>
<proteinExistence type="predicted"/>
<dbReference type="Pfam" id="PF09923">
    <property type="entry name" value="DUF2155"/>
    <property type="match status" value="1"/>
</dbReference>
<protein>
    <submittedName>
        <fullName evidence="3">DUF2155 domain-containing protein</fullName>
    </submittedName>
</protein>
<accession>A0A317ECM4</accession>
<evidence type="ECO:0000313" key="4">
    <source>
        <dbReference type="Proteomes" id="UP000246077"/>
    </source>
</evidence>
<evidence type="ECO:0000256" key="2">
    <source>
        <dbReference type="SAM" id="SignalP"/>
    </source>
</evidence>
<feature type="signal peptide" evidence="2">
    <location>
        <begin position="1"/>
        <end position="24"/>
    </location>
</feature>
<organism evidence="3 4">
    <name type="scientific">Zavarzinia compransoris</name>
    <dbReference type="NCBI Taxonomy" id="1264899"/>
    <lineage>
        <taxon>Bacteria</taxon>
        <taxon>Pseudomonadati</taxon>
        <taxon>Pseudomonadota</taxon>
        <taxon>Alphaproteobacteria</taxon>
        <taxon>Rhodospirillales</taxon>
        <taxon>Zavarziniaceae</taxon>
        <taxon>Zavarzinia</taxon>
    </lineage>
</organism>
<evidence type="ECO:0000313" key="3">
    <source>
        <dbReference type="EMBL" id="PWR24034.1"/>
    </source>
</evidence>
<keyword evidence="2" id="KW-0732">Signal</keyword>
<sequence>MSVSRRFGLLLAAALAFGAGPAVAQAPEPAPSAGDAAPPAEDIPSDVETPARPGAGGDVVVPPDPASLKAVGVTLQGLDKVTGRTSAIEVPMDGTAAFGTLIIRLRQCITAPADEKPETSAFLEITDQPPGQTAANVVFSGWMFASSPALSALEHPVYDVWVSTCRTAPH</sequence>
<keyword evidence="4" id="KW-1185">Reference proteome</keyword>
<dbReference type="EMBL" id="QGLF01000001">
    <property type="protein sequence ID" value="PWR24034.1"/>
    <property type="molecule type" value="Genomic_DNA"/>
</dbReference>
<dbReference type="OrthoDB" id="9810376at2"/>
<name>A0A317ECM4_9PROT</name>
<gene>
    <name evidence="3" type="ORF">DKG75_05695</name>
</gene>
<dbReference type="RefSeq" id="WP_109920065.1">
    <property type="nucleotide sequence ID" value="NZ_QGLF01000001.1"/>
</dbReference>
<dbReference type="Proteomes" id="UP000246077">
    <property type="component" value="Unassembled WGS sequence"/>
</dbReference>
<feature type="chain" id="PRO_5016236972" evidence="2">
    <location>
        <begin position="25"/>
        <end position="170"/>
    </location>
</feature>
<feature type="compositionally biased region" description="Low complexity" evidence="1">
    <location>
        <begin position="23"/>
        <end position="40"/>
    </location>
</feature>